<dbReference type="OrthoDB" id="2877548at2"/>
<keyword evidence="1" id="KW-1133">Transmembrane helix</keyword>
<organism evidence="2 3">
    <name type="scientific">Alteribacter lacisalsi</name>
    <dbReference type="NCBI Taxonomy" id="2045244"/>
    <lineage>
        <taxon>Bacteria</taxon>
        <taxon>Bacillati</taxon>
        <taxon>Bacillota</taxon>
        <taxon>Bacilli</taxon>
        <taxon>Bacillales</taxon>
        <taxon>Bacillaceae</taxon>
        <taxon>Alteribacter</taxon>
    </lineage>
</organism>
<comment type="caution">
    <text evidence="2">The sequence shown here is derived from an EMBL/GenBank/DDBJ whole genome shotgun (WGS) entry which is preliminary data.</text>
</comment>
<evidence type="ECO:0000313" key="3">
    <source>
        <dbReference type="Proteomes" id="UP000248066"/>
    </source>
</evidence>
<dbReference type="Proteomes" id="UP000248066">
    <property type="component" value="Unassembled WGS sequence"/>
</dbReference>
<keyword evidence="1" id="KW-0472">Membrane</keyword>
<evidence type="ECO:0000256" key="1">
    <source>
        <dbReference type="SAM" id="Phobius"/>
    </source>
</evidence>
<protein>
    <submittedName>
        <fullName evidence="2">Uncharacterized protein</fullName>
    </submittedName>
</protein>
<dbReference type="RefSeq" id="WP_110519927.1">
    <property type="nucleotide sequence ID" value="NZ_PDOF01000002.1"/>
</dbReference>
<feature type="transmembrane region" description="Helical" evidence="1">
    <location>
        <begin position="64"/>
        <end position="85"/>
    </location>
</feature>
<evidence type="ECO:0000313" key="2">
    <source>
        <dbReference type="EMBL" id="PYZ96342.1"/>
    </source>
</evidence>
<reference evidence="2 3" key="1">
    <citation type="submission" date="2017-10" db="EMBL/GenBank/DDBJ databases">
        <title>Bacillus sp. nov., a halophilic bacterium isolated from a Yangshapao Lake.</title>
        <authorList>
            <person name="Wang H."/>
        </authorList>
    </citation>
    <scope>NUCLEOTIDE SEQUENCE [LARGE SCALE GENOMIC DNA]</scope>
    <source>
        <strain evidence="2 3">YSP-3</strain>
    </source>
</reference>
<gene>
    <name evidence="2" type="ORF">CR205_11470</name>
</gene>
<keyword evidence="1" id="KW-0812">Transmembrane</keyword>
<dbReference type="EMBL" id="PDOF01000002">
    <property type="protein sequence ID" value="PYZ96342.1"/>
    <property type="molecule type" value="Genomic_DNA"/>
</dbReference>
<keyword evidence="3" id="KW-1185">Reference proteome</keyword>
<proteinExistence type="predicted"/>
<name>A0A2W0HHD0_9BACI</name>
<dbReference type="AlphaFoldDB" id="A0A2W0HHD0"/>
<sequence>MKIVLLGLVSQIVFILFISVFGFIRLSMYHHFGVYSVALPELFLGVISFLCGVYGLFKKVNYKLSLPVTIFGFLICLWFIVLYLLPEAGIPPAIPWFYSE</sequence>
<feature type="transmembrane region" description="Helical" evidence="1">
    <location>
        <begin position="32"/>
        <end position="57"/>
    </location>
</feature>
<accession>A0A2W0HHD0</accession>